<dbReference type="PANTHER" id="PTHR11771">
    <property type="entry name" value="LIPOXYGENASE"/>
    <property type="match status" value="1"/>
</dbReference>
<dbReference type="InterPro" id="IPR036392">
    <property type="entry name" value="PLAT/LH2_dom_sf"/>
</dbReference>
<accession>A0A7M7NVK7</accession>
<evidence type="ECO:0000256" key="3">
    <source>
        <dbReference type="ARBA" id="ARBA00023002"/>
    </source>
</evidence>
<dbReference type="InParanoid" id="A0A7M7NVK7"/>
<dbReference type="CDD" id="cd00113">
    <property type="entry name" value="PLAT"/>
    <property type="match status" value="1"/>
</dbReference>
<dbReference type="SMART" id="SM00308">
    <property type="entry name" value="LH2"/>
    <property type="match status" value="1"/>
</dbReference>
<keyword evidence="4" id="KW-0443">Lipid metabolism</keyword>
<dbReference type="GO" id="GO:0016702">
    <property type="term" value="F:oxidoreductase activity, acting on single donors with incorporation of molecular oxygen, incorporation of two atoms of oxygen"/>
    <property type="evidence" value="ECO:0007669"/>
    <property type="project" value="InterPro"/>
</dbReference>
<dbReference type="FunCoup" id="A0A7M7NVK7">
    <property type="interactions" value="100"/>
</dbReference>
<dbReference type="GO" id="GO:0034440">
    <property type="term" value="P:lipid oxidation"/>
    <property type="evidence" value="ECO:0007669"/>
    <property type="project" value="InterPro"/>
</dbReference>
<dbReference type="InterPro" id="IPR013819">
    <property type="entry name" value="LipOase_C"/>
</dbReference>
<reference evidence="8" key="2">
    <citation type="submission" date="2021-01" db="UniProtKB">
        <authorList>
            <consortium name="EnsemblMetazoa"/>
        </authorList>
    </citation>
    <scope>IDENTIFICATION</scope>
</reference>
<evidence type="ECO:0000259" key="6">
    <source>
        <dbReference type="PROSITE" id="PS50095"/>
    </source>
</evidence>
<dbReference type="PROSITE" id="PS51393">
    <property type="entry name" value="LIPOXYGENASE_3"/>
    <property type="match status" value="1"/>
</dbReference>
<dbReference type="Pfam" id="PF00305">
    <property type="entry name" value="Lipoxygenase"/>
    <property type="match status" value="1"/>
</dbReference>
<feature type="domain" description="Lipoxygenase" evidence="7">
    <location>
        <begin position="123"/>
        <end position="670"/>
    </location>
</feature>
<dbReference type="InterPro" id="IPR036226">
    <property type="entry name" value="LipOase_C_sf"/>
</dbReference>
<evidence type="ECO:0000256" key="2">
    <source>
        <dbReference type="ARBA" id="ARBA00022964"/>
    </source>
</evidence>
<dbReference type="Proteomes" id="UP000007110">
    <property type="component" value="Unassembled WGS sequence"/>
</dbReference>
<evidence type="ECO:0000313" key="8">
    <source>
        <dbReference type="EnsemblMetazoa" id="XP_030842350"/>
    </source>
</evidence>
<dbReference type="SUPFAM" id="SSF49723">
    <property type="entry name" value="Lipase/lipooxygenase domain (PLAT/LH2 domain)"/>
    <property type="match status" value="1"/>
</dbReference>
<sequence>MGVVISKTFGVPFTITVKTGDRKGAGTDANVVIALCDEEGRRSNDLYLDSLFRDDFESGGRDRFLKISGVVDFGTLSHIELWRDSKGLFDDWFCDVIEVINMKTKERHVFPVHRWIPANRKFKLRPFDMILPQRDEMLHLREEELKSKKELYKLTHNMAIPQVKSFPKDESFSNDYLWDLGKNMVTLTLKAKMTQVLTGKWKSLEDITKIYKPPLLPIPEKYYNWKTDKNFGYQRLAGCNPGMIRLCTEIPQRFAVTDKALQPLLGNMTIEEALVYKRLFIIDYEFLKDLSCSYGRTICAPTALFYLNDANCLMPVAIQLFPDPADNPVFYPTDPEYTWLLAKMYFNNADSAVHESASHLGFTHVVGEAIVVATHQCLSPSHPVFRLLAPHFLYLIAINNRAIGQLVSPGGYVDKTMVIGRTGMFEIIKRTWCNWRLDVQGSLIGDLEDRGVLDPEVLPNYHYRDDALLLWKAINDYCRVIISQYYDSAEQVVADPELQEWGRVLGGKATHPDEVTVNMKGVPNGGKFLKVEEVVDTVTNFMYICSVAHASVNFGQYDEYAYPPNYPAWLHGKPPTDKTPLTEKDIIAQLPGKEETLDAIVLTKILSSKGTNSLGDFEVQYIYDPDGLQALAKFRKDLEEVGRIIDKRNETREVKYTYLHPKDIPNSISI</sequence>
<dbReference type="SUPFAM" id="SSF48484">
    <property type="entry name" value="Lipoxigenase"/>
    <property type="match status" value="1"/>
</dbReference>
<dbReference type="KEGG" id="spu:591845"/>
<comment type="caution">
    <text evidence="5">Lacks conserved residue(s) required for the propagation of feature annotation.</text>
</comment>
<dbReference type="InterPro" id="IPR001024">
    <property type="entry name" value="PLAT/LH2_dom"/>
</dbReference>
<dbReference type="PROSITE" id="PS50095">
    <property type="entry name" value="PLAT"/>
    <property type="match status" value="1"/>
</dbReference>
<dbReference type="Gene3D" id="2.60.60.20">
    <property type="entry name" value="PLAT/LH2 domain"/>
    <property type="match status" value="1"/>
</dbReference>
<dbReference type="OrthoDB" id="407298at2759"/>
<dbReference type="PRINTS" id="PR00087">
    <property type="entry name" value="LIPOXYGENASE"/>
</dbReference>
<feature type="domain" description="PLAT" evidence="6">
    <location>
        <begin position="11"/>
        <end position="130"/>
    </location>
</feature>
<dbReference type="GO" id="GO:0046872">
    <property type="term" value="F:metal ion binding"/>
    <property type="evidence" value="ECO:0007669"/>
    <property type="project" value="UniProtKB-KW"/>
</dbReference>
<reference evidence="9" key="1">
    <citation type="submission" date="2015-02" db="EMBL/GenBank/DDBJ databases">
        <title>Genome sequencing for Strongylocentrotus purpuratus.</title>
        <authorList>
            <person name="Murali S."/>
            <person name="Liu Y."/>
            <person name="Vee V."/>
            <person name="English A."/>
            <person name="Wang M."/>
            <person name="Skinner E."/>
            <person name="Han Y."/>
            <person name="Muzny D.M."/>
            <person name="Worley K.C."/>
            <person name="Gibbs R.A."/>
        </authorList>
    </citation>
    <scope>NUCLEOTIDE SEQUENCE</scope>
</reference>
<dbReference type="InterPro" id="IPR020834">
    <property type="entry name" value="LipOase_CS"/>
</dbReference>
<keyword evidence="9" id="KW-1185">Reference proteome</keyword>
<proteinExistence type="predicted"/>
<dbReference type="Gene3D" id="1.20.245.10">
    <property type="entry name" value="Lipoxygenase-1, Domain 5"/>
    <property type="match status" value="1"/>
</dbReference>
<evidence type="ECO:0000256" key="5">
    <source>
        <dbReference type="PROSITE-ProRule" id="PRU00152"/>
    </source>
</evidence>
<evidence type="ECO:0000259" key="7">
    <source>
        <dbReference type="PROSITE" id="PS51393"/>
    </source>
</evidence>
<dbReference type="RefSeq" id="XP_030842350.1">
    <property type="nucleotide sequence ID" value="XM_030986490.1"/>
</dbReference>
<dbReference type="Gene3D" id="3.10.450.60">
    <property type="match status" value="1"/>
</dbReference>
<keyword evidence="1" id="KW-0479">Metal-binding</keyword>
<dbReference type="GeneID" id="591845"/>
<keyword evidence="3" id="KW-0560">Oxidoreductase</keyword>
<dbReference type="OMA" id="TYPDEYF"/>
<evidence type="ECO:0000256" key="4">
    <source>
        <dbReference type="ARBA" id="ARBA00023098"/>
    </source>
</evidence>
<dbReference type="Pfam" id="PF01477">
    <property type="entry name" value="PLAT"/>
    <property type="match status" value="1"/>
</dbReference>
<keyword evidence="2" id="KW-0223">Dioxygenase</keyword>
<protein>
    <submittedName>
        <fullName evidence="8">Uncharacterized protein</fullName>
    </submittedName>
</protein>
<dbReference type="PROSITE" id="PS00081">
    <property type="entry name" value="LIPOXYGENASE_2"/>
    <property type="match status" value="1"/>
</dbReference>
<name>A0A7M7NVK7_STRPU</name>
<dbReference type="EnsemblMetazoa" id="XM_030986490">
    <property type="protein sequence ID" value="XP_030842350"/>
    <property type="gene ID" value="LOC591845"/>
</dbReference>
<dbReference type="AlphaFoldDB" id="A0A7M7NVK7"/>
<evidence type="ECO:0000313" key="9">
    <source>
        <dbReference type="Proteomes" id="UP000007110"/>
    </source>
</evidence>
<organism evidence="8 9">
    <name type="scientific">Strongylocentrotus purpuratus</name>
    <name type="common">Purple sea urchin</name>
    <dbReference type="NCBI Taxonomy" id="7668"/>
    <lineage>
        <taxon>Eukaryota</taxon>
        <taxon>Metazoa</taxon>
        <taxon>Echinodermata</taxon>
        <taxon>Eleutherozoa</taxon>
        <taxon>Echinozoa</taxon>
        <taxon>Echinoidea</taxon>
        <taxon>Euechinoidea</taxon>
        <taxon>Echinacea</taxon>
        <taxon>Camarodonta</taxon>
        <taxon>Echinidea</taxon>
        <taxon>Strongylocentrotidae</taxon>
        <taxon>Strongylocentrotus</taxon>
    </lineage>
</organism>
<evidence type="ECO:0000256" key="1">
    <source>
        <dbReference type="ARBA" id="ARBA00022723"/>
    </source>
</evidence>
<dbReference type="InterPro" id="IPR000907">
    <property type="entry name" value="LipOase"/>
</dbReference>